<dbReference type="PROSITE" id="PS00748">
    <property type="entry name" value="F_ACTIN_CAPPING_A_1"/>
    <property type="match status" value="1"/>
</dbReference>
<comment type="caution">
    <text evidence="6">The sequence shown here is derived from an EMBL/GenBank/DDBJ whole genome shotgun (WGS) entry which is preliminary data.</text>
</comment>
<comment type="subunit">
    <text evidence="5">Heterodimer of an alpha and a beta subunit.</text>
</comment>
<dbReference type="InterPro" id="IPR042489">
    <property type="entry name" value="CapZ_alpha_1"/>
</dbReference>
<evidence type="ECO:0000256" key="1">
    <source>
        <dbReference type="ARBA" id="ARBA00010479"/>
    </source>
</evidence>
<evidence type="ECO:0000313" key="6">
    <source>
        <dbReference type="EMBL" id="GMI14880.1"/>
    </source>
</evidence>
<keyword evidence="3 5" id="KW-0117">Actin capping</keyword>
<accession>A0A9W7FMR9</accession>
<evidence type="ECO:0000256" key="5">
    <source>
        <dbReference type="RuleBase" id="RU365077"/>
    </source>
</evidence>
<sequence length="307" mass="34109">MSKIGSKDAHHSKKEFTFNVHRDMSDEEYEEVSDEEKLQIAQHFLLSSPPGQFDEVLADVKKLLPPSLISPEMLTGIARAYNTRHSALVTVGDKVMPICKEAEIDATKYVDSVSKKMVKVDHTKWTGTVVEDKPLPPTAFDASLESKRTAILSAVETYVTKHFGGGRAACGVYSKEGKITVVISGDKVNLKNFWSGAWHSTWTLESGELSGVAKLKAHYFEEGNVQLQTTKEFPKVAIGGGDDEAIGKAVAEEIFKAEQALQMALGAMYINMSEETLKSMRRVMPFTRSKMEWNLQAHKMVKQLHSK</sequence>
<reference evidence="7" key="1">
    <citation type="journal article" date="2023" name="Commun. Biol.">
        <title>Genome analysis of Parmales, the sister group of diatoms, reveals the evolutionary specialization of diatoms from phago-mixotrophs to photoautotrophs.</title>
        <authorList>
            <person name="Ban H."/>
            <person name="Sato S."/>
            <person name="Yoshikawa S."/>
            <person name="Yamada K."/>
            <person name="Nakamura Y."/>
            <person name="Ichinomiya M."/>
            <person name="Sato N."/>
            <person name="Blanc-Mathieu R."/>
            <person name="Endo H."/>
            <person name="Kuwata A."/>
            <person name="Ogata H."/>
        </authorList>
    </citation>
    <scope>NUCLEOTIDE SEQUENCE [LARGE SCALE GENOMIC DNA]</scope>
    <source>
        <strain evidence="7">NIES 3699</strain>
    </source>
</reference>
<protein>
    <recommendedName>
        <fullName evidence="2 5">F-actin-capping protein subunit alpha</fullName>
    </recommendedName>
</protein>
<dbReference type="Pfam" id="PF01267">
    <property type="entry name" value="F-actin_cap_A"/>
    <property type="match status" value="1"/>
</dbReference>
<dbReference type="PANTHER" id="PTHR10653:SF0">
    <property type="entry name" value="F-ACTIN-CAPPING PROTEIN SUBUNIT ALPHA"/>
    <property type="match status" value="1"/>
</dbReference>
<dbReference type="InterPro" id="IPR017865">
    <property type="entry name" value="F-actin_cap_asu_CS"/>
</dbReference>
<dbReference type="GO" id="GO:0030863">
    <property type="term" value="C:cortical cytoskeleton"/>
    <property type="evidence" value="ECO:0007669"/>
    <property type="project" value="TreeGrafter"/>
</dbReference>
<dbReference type="PRINTS" id="PR00191">
    <property type="entry name" value="FACTINCAPA"/>
</dbReference>
<dbReference type="InterPro" id="IPR002189">
    <property type="entry name" value="CapZ_alpha"/>
</dbReference>
<keyword evidence="4 5" id="KW-0009">Actin-binding</keyword>
<proteinExistence type="inferred from homology"/>
<dbReference type="InterPro" id="IPR037282">
    <property type="entry name" value="CapZ_alpha/beta"/>
</dbReference>
<keyword evidence="7" id="KW-1185">Reference proteome</keyword>
<comment type="function">
    <text evidence="5">F-actin-capping proteins bind in a Ca(2+)-independent manner to the fast growing ends of actin filaments (barbed end) thereby blocking the exchange of subunits at these ends. Unlike other capping proteins (such as gelsolin and severin), these proteins do not sever actin filaments.</text>
</comment>
<dbReference type="GO" id="GO:0008290">
    <property type="term" value="C:F-actin capping protein complex"/>
    <property type="evidence" value="ECO:0007669"/>
    <property type="project" value="UniProtKB-UniRule"/>
</dbReference>
<dbReference type="InterPro" id="IPR042276">
    <property type="entry name" value="CapZ_alpha/beta_2"/>
</dbReference>
<evidence type="ECO:0000256" key="4">
    <source>
        <dbReference type="ARBA" id="ARBA00023203"/>
    </source>
</evidence>
<evidence type="ECO:0000313" key="7">
    <source>
        <dbReference type="Proteomes" id="UP001165160"/>
    </source>
</evidence>
<dbReference type="Gene3D" id="3.90.1150.210">
    <property type="entry name" value="F-actin capping protein, beta subunit"/>
    <property type="match status" value="1"/>
</dbReference>
<dbReference type="AlphaFoldDB" id="A0A9W7FMR9"/>
<evidence type="ECO:0000256" key="2">
    <source>
        <dbReference type="ARBA" id="ARBA00014038"/>
    </source>
</evidence>
<evidence type="ECO:0000256" key="3">
    <source>
        <dbReference type="ARBA" id="ARBA00022467"/>
    </source>
</evidence>
<dbReference type="Proteomes" id="UP001165160">
    <property type="component" value="Unassembled WGS sequence"/>
</dbReference>
<dbReference type="Gene3D" id="3.30.1140.60">
    <property type="entry name" value="F-actin capping protein, alpha subunit"/>
    <property type="match status" value="1"/>
</dbReference>
<organism evidence="6 7">
    <name type="scientific">Triparma verrucosa</name>
    <dbReference type="NCBI Taxonomy" id="1606542"/>
    <lineage>
        <taxon>Eukaryota</taxon>
        <taxon>Sar</taxon>
        <taxon>Stramenopiles</taxon>
        <taxon>Ochrophyta</taxon>
        <taxon>Bolidophyceae</taxon>
        <taxon>Parmales</taxon>
        <taxon>Triparmaceae</taxon>
        <taxon>Triparma</taxon>
    </lineage>
</organism>
<dbReference type="PANTHER" id="PTHR10653">
    <property type="entry name" value="F-ACTIN-CAPPING PROTEIN SUBUNIT ALPHA"/>
    <property type="match status" value="1"/>
</dbReference>
<dbReference type="EMBL" id="BRXX01000508">
    <property type="protein sequence ID" value="GMI14880.1"/>
    <property type="molecule type" value="Genomic_DNA"/>
</dbReference>
<dbReference type="GO" id="GO:0051016">
    <property type="term" value="P:barbed-end actin filament capping"/>
    <property type="evidence" value="ECO:0007669"/>
    <property type="project" value="UniProtKB-UniRule"/>
</dbReference>
<name>A0A9W7FMR9_9STRA</name>
<gene>
    <name evidence="6" type="ORF">TrVE_jg6030</name>
</gene>
<comment type="similarity">
    <text evidence="1 5">Belongs to the F-actin-capping protein alpha subunit family.</text>
</comment>
<dbReference type="GO" id="GO:0051015">
    <property type="term" value="F:actin filament binding"/>
    <property type="evidence" value="ECO:0007669"/>
    <property type="project" value="TreeGrafter"/>
</dbReference>
<dbReference type="GO" id="GO:0030036">
    <property type="term" value="P:actin cytoskeleton organization"/>
    <property type="evidence" value="ECO:0007669"/>
    <property type="project" value="TreeGrafter"/>
</dbReference>
<dbReference type="SUPFAM" id="SSF90096">
    <property type="entry name" value="Subunits of heterodimeric actin filament capping protein Capz"/>
    <property type="match status" value="1"/>
</dbReference>